<sequence length="104" mass="10924">MFSSARSSSWVARRAGAHGVQRMSMLSGGGGGGGSGQGKTRVPRLRRLGRVAAGGAVVGVAYLGWRVYHNRNPGEQLPYDPSKRTLVLLGTGWGSTTVLKNLDT</sequence>
<keyword evidence="2" id="KW-1185">Reference proteome</keyword>
<dbReference type="EC" id="1.6.5.9" evidence="1"/>
<dbReference type="EMBL" id="JANBUJ010001199">
    <property type="protein sequence ID" value="KAJ2768337.1"/>
    <property type="molecule type" value="Genomic_DNA"/>
</dbReference>
<protein>
    <submittedName>
        <fullName evidence="1">NADH:ubiquinone oxidoreductase</fullName>
        <ecNumber evidence="1">1.6.5.9</ecNumber>
    </submittedName>
</protein>
<reference evidence="1" key="1">
    <citation type="submission" date="2022-07" db="EMBL/GenBank/DDBJ databases">
        <title>Phylogenomic reconstructions and comparative analyses of Kickxellomycotina fungi.</title>
        <authorList>
            <person name="Reynolds N.K."/>
            <person name="Stajich J.E."/>
            <person name="Barry K."/>
            <person name="Grigoriev I.V."/>
            <person name="Crous P."/>
            <person name="Smith M.E."/>
        </authorList>
    </citation>
    <scope>NUCLEOTIDE SEQUENCE</scope>
    <source>
        <strain evidence="1">CBS 109366</strain>
    </source>
</reference>
<gene>
    <name evidence="1" type="primary">NDE1_3</name>
    <name evidence="1" type="ORF">IWQ57_003581</name>
</gene>
<evidence type="ECO:0000313" key="1">
    <source>
        <dbReference type="EMBL" id="KAJ2768337.1"/>
    </source>
</evidence>
<evidence type="ECO:0000313" key="2">
    <source>
        <dbReference type="Proteomes" id="UP001140234"/>
    </source>
</evidence>
<organism evidence="1 2">
    <name type="scientific">Coemansia nantahalensis</name>
    <dbReference type="NCBI Taxonomy" id="2789366"/>
    <lineage>
        <taxon>Eukaryota</taxon>
        <taxon>Fungi</taxon>
        <taxon>Fungi incertae sedis</taxon>
        <taxon>Zoopagomycota</taxon>
        <taxon>Kickxellomycotina</taxon>
        <taxon>Kickxellomycetes</taxon>
        <taxon>Kickxellales</taxon>
        <taxon>Kickxellaceae</taxon>
        <taxon>Coemansia</taxon>
    </lineage>
</organism>
<name>A0ACC1JVJ7_9FUNG</name>
<keyword evidence="1" id="KW-0560">Oxidoreductase</keyword>
<comment type="caution">
    <text evidence="1">The sequence shown here is derived from an EMBL/GenBank/DDBJ whole genome shotgun (WGS) entry which is preliminary data.</text>
</comment>
<proteinExistence type="predicted"/>
<accession>A0ACC1JVJ7</accession>
<dbReference type="Proteomes" id="UP001140234">
    <property type="component" value="Unassembled WGS sequence"/>
</dbReference>
<feature type="non-terminal residue" evidence="1">
    <location>
        <position position="104"/>
    </location>
</feature>